<name>A0AA39L721_SARSR</name>
<accession>A0AA39L721</accession>
<feature type="signal peptide" evidence="1">
    <location>
        <begin position="1"/>
        <end position="19"/>
    </location>
</feature>
<keyword evidence="1" id="KW-0732">Signal</keyword>
<reference evidence="2" key="1">
    <citation type="submission" date="2022-10" db="EMBL/GenBank/DDBJ databases">
        <title>Determination and structural analysis of whole genome sequence of Sarocladium strictum F4-1.</title>
        <authorList>
            <person name="Hu L."/>
            <person name="Jiang Y."/>
        </authorList>
    </citation>
    <scope>NUCLEOTIDE SEQUENCE</scope>
    <source>
        <strain evidence="2">F4-1</strain>
    </source>
</reference>
<evidence type="ECO:0000256" key="1">
    <source>
        <dbReference type="SAM" id="SignalP"/>
    </source>
</evidence>
<evidence type="ECO:0000313" key="3">
    <source>
        <dbReference type="Proteomes" id="UP001175261"/>
    </source>
</evidence>
<dbReference type="Proteomes" id="UP001175261">
    <property type="component" value="Unassembled WGS sequence"/>
</dbReference>
<sequence>MLYLKALTAVTGLVASATAATLPRSFSQTKDNGFPKPSAQEILDISKAAGGKLPPGSLPTGLSPTSITTLQLIAFNELFEVAYFSSLLSNLTLNLDGYQIPSQAQSIEVVKAIRAQEQLHALGALAILETNNAFQPSSCEYAVPVTNFNDAVNLAEIFTAVVLGALQGANFNFANDAAAVPLVPLISSIIGQEGEQNGAYRQFLQRIPSESPFLTAVPAPFAFSALQGFVVPGSCPYPLSNINLPIFPALSVNGGPVALLQPGDQALTLSADLSSSDAAKAFVGGNGEGLFATFVTGQQAPYSVAAQNVKWSGSVVTFEATFPYTDLVAHGFSHVSLTTSNNFTDVNSIPGATLAAPGVIQVNNAV</sequence>
<keyword evidence="3" id="KW-1185">Reference proteome</keyword>
<organism evidence="2 3">
    <name type="scientific">Sarocladium strictum</name>
    <name type="common">Black bundle disease fungus</name>
    <name type="synonym">Acremonium strictum</name>
    <dbReference type="NCBI Taxonomy" id="5046"/>
    <lineage>
        <taxon>Eukaryota</taxon>
        <taxon>Fungi</taxon>
        <taxon>Dikarya</taxon>
        <taxon>Ascomycota</taxon>
        <taxon>Pezizomycotina</taxon>
        <taxon>Sordariomycetes</taxon>
        <taxon>Hypocreomycetidae</taxon>
        <taxon>Hypocreales</taxon>
        <taxon>Sarocladiaceae</taxon>
        <taxon>Sarocladium</taxon>
    </lineage>
</organism>
<proteinExistence type="predicted"/>
<evidence type="ECO:0008006" key="4">
    <source>
        <dbReference type="Google" id="ProtNLM"/>
    </source>
</evidence>
<protein>
    <recommendedName>
        <fullName evidence="4">Sexual development protein</fullName>
    </recommendedName>
</protein>
<evidence type="ECO:0000313" key="2">
    <source>
        <dbReference type="EMBL" id="KAK0386507.1"/>
    </source>
</evidence>
<gene>
    <name evidence="2" type="ORF">NLU13_6342</name>
</gene>
<comment type="caution">
    <text evidence="2">The sequence shown here is derived from an EMBL/GenBank/DDBJ whole genome shotgun (WGS) entry which is preliminary data.</text>
</comment>
<dbReference type="Pfam" id="PF13668">
    <property type="entry name" value="Ferritin_2"/>
    <property type="match status" value="1"/>
</dbReference>
<dbReference type="AlphaFoldDB" id="A0AA39L721"/>
<feature type="chain" id="PRO_5041256326" description="Sexual development protein" evidence="1">
    <location>
        <begin position="20"/>
        <end position="366"/>
    </location>
</feature>
<dbReference type="EMBL" id="JAPDFR010000005">
    <property type="protein sequence ID" value="KAK0386507.1"/>
    <property type="molecule type" value="Genomic_DNA"/>
</dbReference>